<dbReference type="Pfam" id="PF13510">
    <property type="entry name" value="Fer2_4"/>
    <property type="match status" value="1"/>
</dbReference>
<dbReference type="InterPro" id="IPR036188">
    <property type="entry name" value="FAD/NAD-bd_sf"/>
</dbReference>
<keyword evidence="2" id="KW-0808">Transferase</keyword>
<evidence type="ECO:0000256" key="3">
    <source>
        <dbReference type="ARBA" id="ARBA00023002"/>
    </source>
</evidence>
<comment type="similarity">
    <text evidence="1">Belongs to the GcvT family.</text>
</comment>
<keyword evidence="9" id="KW-1185">Reference proteome</keyword>
<dbReference type="RefSeq" id="WP_092426988.1">
    <property type="nucleotide sequence ID" value="NZ_FOXM01000001.1"/>
</dbReference>
<name>A0A1I5NJB5_9GAMM</name>
<dbReference type="Pfam" id="PF08669">
    <property type="entry name" value="GCV_T_C"/>
    <property type="match status" value="1"/>
</dbReference>
<dbReference type="AlphaFoldDB" id="A0A1I5NJB5"/>
<keyword evidence="3" id="KW-0560">Oxidoreductase</keyword>
<dbReference type="SUPFAM" id="SSF103025">
    <property type="entry name" value="Folate-binding domain"/>
    <property type="match status" value="1"/>
</dbReference>
<proteinExistence type="inferred from homology"/>
<dbReference type="Gene3D" id="1.10.10.1100">
    <property type="entry name" value="BFD-like [2Fe-2S]-binding domain"/>
    <property type="match status" value="1"/>
</dbReference>
<keyword evidence="2" id="KW-0032">Aminotransferase</keyword>
<organism evidence="8 9">
    <name type="scientific">Geopseudomonas sagittaria</name>
    <dbReference type="NCBI Taxonomy" id="1135990"/>
    <lineage>
        <taxon>Bacteria</taxon>
        <taxon>Pseudomonadati</taxon>
        <taxon>Pseudomonadota</taxon>
        <taxon>Gammaproteobacteria</taxon>
        <taxon>Pseudomonadales</taxon>
        <taxon>Pseudomonadaceae</taxon>
        <taxon>Geopseudomonas</taxon>
    </lineage>
</organism>
<sequence>MTSFSRLPAPMGLLIDRDQPLTFNFDGKPYQGLQGDSIASALIANGRWLMSRSFKYHRPRGPLTMAGQDANTLVQLPSEPNVLADLQPLAAGLTVTGQNFAGSLDNDRDALLGKFSRFMPVGFYYRSFYKPMGIWKVWEPIIRKKAGLGVLDLKFQPEYHDKAFLFVDIAVVGAGPAGLTAALNAANAGAKVLLIEQQAYLGGALAWARFDIAGQRADALRRELVDAVENHPNIQILKESTCNAWFTDNFLPVIQGNRLYKVRAKQCIVAAGAFDQPVVFRNNDLPGVMLTSAAQRLIKLYAVKPGKRAVVLTGNDDGYLASLDLHEAGVDVAAVVDMRELPADAALVTALKQAGIPLHSGSTVYEALHAKGMRHVTGVDVRRITGKGEVAGKGMQIDCDLLCMSAGYMPVYQLLCQAGGKLAYDDAQAAFTLSGLPKNLSVAGSVNGRHAIDNVLLDGGLAGGAAADQLGMSVPAAGKAFAAEPRVNFDWPIFPHPDGKDFVDFDEDLQVRDIVNATRHGYRDVQLVKRFSTVGMGPSQGRHSALPTARLVAQATNRSVSETGVTTARPPFVAEKLAHVAGRGFDPYRQTAMHQRHVELGAKMMPAGVWQRPAYYGKPEEREACMQAEARHVREKVGIIDVSTLGGLDVRGPDAAELLNRIYTFAFAKQPVGRSRYALMTNEHGVVIDDGVCARFADQHFYVSATTSGVDRIYQQMLKWNAQWRLNVDITNVTAAMAAVNLAGPRARNVLRKLCTDVDLSAEAFPYLAVRQGTVAGIPARLLRVGFVGELGYEIHVPARYGEYLWDALMQAGEKDEIRPFGVETQRLLRLEKGHMIISQDTDGMTHPAEIDMGWAIARSKPFFVGKRSVEILEAQPLKRKLVGFVLPATARKPLEGHLVLNGPDISGNVTSCEYSQTLGQIIGLAYCAAGQSTPGSQIPIRVEGGEVVQATVVKLPFFDPQTQRQEL</sequence>
<dbReference type="InterPro" id="IPR013977">
    <property type="entry name" value="GcvT_C"/>
</dbReference>
<evidence type="ECO:0000313" key="9">
    <source>
        <dbReference type="Proteomes" id="UP000243084"/>
    </source>
</evidence>
<evidence type="ECO:0000256" key="1">
    <source>
        <dbReference type="ARBA" id="ARBA00008609"/>
    </source>
</evidence>
<evidence type="ECO:0000259" key="7">
    <source>
        <dbReference type="Pfam" id="PF17806"/>
    </source>
</evidence>
<dbReference type="InterPro" id="IPR041117">
    <property type="entry name" value="SoxA_A3"/>
</dbReference>
<dbReference type="InterPro" id="IPR027266">
    <property type="entry name" value="TrmE/GcvT-like"/>
</dbReference>
<dbReference type="InterPro" id="IPR029043">
    <property type="entry name" value="GcvT/YgfZ_C"/>
</dbReference>
<dbReference type="SUPFAM" id="SSF51905">
    <property type="entry name" value="FAD/NAD(P)-binding domain"/>
    <property type="match status" value="1"/>
</dbReference>
<evidence type="ECO:0000259" key="6">
    <source>
        <dbReference type="Pfam" id="PF08669"/>
    </source>
</evidence>
<dbReference type="SUPFAM" id="SSF101790">
    <property type="entry name" value="Aminomethyltransferase beta-barrel domain"/>
    <property type="match status" value="1"/>
</dbReference>
<dbReference type="InterPro" id="IPR023753">
    <property type="entry name" value="FAD/NAD-binding_dom"/>
</dbReference>
<dbReference type="InterPro" id="IPR041854">
    <property type="entry name" value="BFD-like_2Fe2S-bd_dom_sf"/>
</dbReference>
<dbReference type="PANTHER" id="PTHR43757">
    <property type="entry name" value="AMINOMETHYLTRANSFERASE"/>
    <property type="match status" value="1"/>
</dbReference>
<dbReference type="FunFam" id="3.50.50.60:FF:000355">
    <property type="entry name" value="Sarcosine oxidase, alpha subunit"/>
    <property type="match status" value="1"/>
</dbReference>
<dbReference type="Pfam" id="PF17806">
    <property type="entry name" value="SO_alpha_A3"/>
    <property type="match status" value="1"/>
</dbReference>
<dbReference type="Proteomes" id="UP000243084">
    <property type="component" value="Unassembled WGS sequence"/>
</dbReference>
<dbReference type="PANTHER" id="PTHR43757:SF2">
    <property type="entry name" value="AMINOMETHYLTRANSFERASE, MITOCHONDRIAL"/>
    <property type="match status" value="1"/>
</dbReference>
<evidence type="ECO:0000256" key="2">
    <source>
        <dbReference type="ARBA" id="ARBA00022576"/>
    </source>
</evidence>
<dbReference type="Gene3D" id="3.50.50.60">
    <property type="entry name" value="FAD/NAD(P)-binding domain"/>
    <property type="match status" value="1"/>
</dbReference>
<dbReference type="GO" id="GO:0016491">
    <property type="term" value="F:oxidoreductase activity"/>
    <property type="evidence" value="ECO:0007669"/>
    <property type="project" value="UniProtKB-KW"/>
</dbReference>
<dbReference type="PRINTS" id="PR00368">
    <property type="entry name" value="FADPNR"/>
</dbReference>
<dbReference type="Gene3D" id="3.10.20.440">
    <property type="entry name" value="2Fe-2S iron-sulphur cluster binding domain, sarcosine oxidase, alpha subunit, N-terminal domain"/>
    <property type="match status" value="1"/>
</dbReference>
<evidence type="ECO:0000313" key="8">
    <source>
        <dbReference type="EMBL" id="SFP21802.1"/>
    </source>
</evidence>
<dbReference type="Pfam" id="PF07992">
    <property type="entry name" value="Pyr_redox_2"/>
    <property type="match status" value="1"/>
</dbReference>
<dbReference type="InterPro" id="IPR042204">
    <property type="entry name" value="2Fe-2S-bd_N"/>
</dbReference>
<feature type="domain" description="SoxA A3" evidence="7">
    <location>
        <begin position="499"/>
        <end position="582"/>
    </location>
</feature>
<feature type="domain" description="Aminomethyltransferase C-terminal" evidence="6">
    <location>
        <begin position="880"/>
        <end position="960"/>
    </location>
</feature>
<feature type="domain" description="FAD/NAD(P)-binding" evidence="5">
    <location>
        <begin position="168"/>
        <end position="421"/>
    </location>
</feature>
<dbReference type="Pfam" id="PF01571">
    <property type="entry name" value="GCV_T"/>
    <property type="match status" value="1"/>
</dbReference>
<reference evidence="9" key="1">
    <citation type="submission" date="2016-10" db="EMBL/GenBank/DDBJ databases">
        <authorList>
            <person name="Varghese N."/>
            <person name="Submissions S."/>
        </authorList>
    </citation>
    <scope>NUCLEOTIDE SEQUENCE [LARGE SCALE GENOMIC DNA]</scope>
    <source>
        <strain evidence="9">JCM 18195</strain>
    </source>
</reference>
<dbReference type="OrthoDB" id="5287468at2"/>
<dbReference type="InterPro" id="IPR028896">
    <property type="entry name" value="GcvT/YgfZ/DmdA"/>
</dbReference>
<protein>
    <submittedName>
        <fullName evidence="8">Sarcosine oxidase subunit alpha</fullName>
    </submittedName>
</protein>
<feature type="domain" description="GCVT N-terminal" evidence="4">
    <location>
        <begin position="593"/>
        <end position="861"/>
    </location>
</feature>
<evidence type="ECO:0000259" key="4">
    <source>
        <dbReference type="Pfam" id="PF01571"/>
    </source>
</evidence>
<dbReference type="PRINTS" id="PR00411">
    <property type="entry name" value="PNDRDTASEI"/>
</dbReference>
<dbReference type="GO" id="GO:0008483">
    <property type="term" value="F:transaminase activity"/>
    <property type="evidence" value="ECO:0007669"/>
    <property type="project" value="UniProtKB-KW"/>
</dbReference>
<dbReference type="InterPro" id="IPR006222">
    <property type="entry name" value="GCVT_N"/>
</dbReference>
<evidence type="ECO:0000259" key="5">
    <source>
        <dbReference type="Pfam" id="PF07992"/>
    </source>
</evidence>
<dbReference type="Gene3D" id="3.30.1360.120">
    <property type="entry name" value="Probable tRNA modification gtpase trme, domain 1"/>
    <property type="match status" value="1"/>
</dbReference>
<accession>A0A1I5NJB5</accession>
<dbReference type="EMBL" id="FOXM01000001">
    <property type="protein sequence ID" value="SFP21802.1"/>
    <property type="molecule type" value="Genomic_DNA"/>
</dbReference>
<gene>
    <name evidence="8" type="ORF">SAMN05216229_10133</name>
</gene>